<dbReference type="SMART" id="SM00342">
    <property type="entry name" value="HTH_ARAC"/>
    <property type="match status" value="1"/>
</dbReference>
<name>A0A5C7FND9_9BACT</name>
<protein>
    <submittedName>
        <fullName evidence="5">Helix-turn-helix transcriptional regulator</fullName>
    </submittedName>
</protein>
<dbReference type="Proteomes" id="UP000321907">
    <property type="component" value="Unassembled WGS sequence"/>
</dbReference>
<feature type="domain" description="HTH araC/xylS-type" evidence="4">
    <location>
        <begin position="179"/>
        <end position="277"/>
    </location>
</feature>
<dbReference type="InterPro" id="IPR020449">
    <property type="entry name" value="Tscrpt_reg_AraC-type_HTH"/>
</dbReference>
<dbReference type="GO" id="GO:0003700">
    <property type="term" value="F:DNA-binding transcription factor activity"/>
    <property type="evidence" value="ECO:0007669"/>
    <property type="project" value="InterPro"/>
</dbReference>
<dbReference type="Gene3D" id="1.10.10.60">
    <property type="entry name" value="Homeodomain-like"/>
    <property type="match status" value="2"/>
</dbReference>
<organism evidence="5 6">
    <name type="scientific">Neolewinella aurantiaca</name>
    <dbReference type="NCBI Taxonomy" id="2602767"/>
    <lineage>
        <taxon>Bacteria</taxon>
        <taxon>Pseudomonadati</taxon>
        <taxon>Bacteroidota</taxon>
        <taxon>Saprospiria</taxon>
        <taxon>Saprospirales</taxon>
        <taxon>Lewinellaceae</taxon>
        <taxon>Neolewinella</taxon>
    </lineage>
</organism>
<dbReference type="InterPro" id="IPR018060">
    <property type="entry name" value="HTH_AraC"/>
</dbReference>
<keyword evidence="1" id="KW-0805">Transcription regulation</keyword>
<sequence>MSAKQQGFKYQDRVLIEKMVIQPPYRHERVFQDEGCFLYVKEVGVRLLSSKDNLLVEGREAVLLKCDTYFMDIVKRTDEREVEVIAVHLYPEILKKLYIHELPGLIKGHQGNAPTKHIADHEIIARFIESLEFYFQHPSLVNDDLLELKIKELILLLMQTKNIGSIMELISDLYSPRASSLKEVVGLHLYSNLTTAELAKLSGMSLSSFKREFKKQFNDSPASYINGEKLKKAKSLLMVSDLAVSDIAYEVGFNDPLYFTRIFTKHEGVPPSTFRSNHLA</sequence>
<dbReference type="GO" id="GO:0043565">
    <property type="term" value="F:sequence-specific DNA binding"/>
    <property type="evidence" value="ECO:0007669"/>
    <property type="project" value="InterPro"/>
</dbReference>
<evidence type="ECO:0000259" key="4">
    <source>
        <dbReference type="PROSITE" id="PS01124"/>
    </source>
</evidence>
<evidence type="ECO:0000256" key="1">
    <source>
        <dbReference type="ARBA" id="ARBA00023015"/>
    </source>
</evidence>
<dbReference type="PROSITE" id="PS01124">
    <property type="entry name" value="HTH_ARAC_FAMILY_2"/>
    <property type="match status" value="1"/>
</dbReference>
<dbReference type="InterPro" id="IPR009057">
    <property type="entry name" value="Homeodomain-like_sf"/>
</dbReference>
<gene>
    <name evidence="5" type="ORF">FUA23_12205</name>
</gene>
<evidence type="ECO:0000313" key="6">
    <source>
        <dbReference type="Proteomes" id="UP000321907"/>
    </source>
</evidence>
<dbReference type="PANTHER" id="PTHR43280">
    <property type="entry name" value="ARAC-FAMILY TRANSCRIPTIONAL REGULATOR"/>
    <property type="match status" value="1"/>
</dbReference>
<accession>A0A5C7FND9</accession>
<dbReference type="PRINTS" id="PR00032">
    <property type="entry name" value="HTHARAC"/>
</dbReference>
<dbReference type="SUPFAM" id="SSF46689">
    <property type="entry name" value="Homeodomain-like"/>
    <property type="match status" value="2"/>
</dbReference>
<dbReference type="OrthoDB" id="9793451at2"/>
<evidence type="ECO:0000256" key="3">
    <source>
        <dbReference type="ARBA" id="ARBA00023163"/>
    </source>
</evidence>
<dbReference type="AlphaFoldDB" id="A0A5C7FND9"/>
<comment type="caution">
    <text evidence="5">The sequence shown here is derived from an EMBL/GenBank/DDBJ whole genome shotgun (WGS) entry which is preliminary data.</text>
</comment>
<evidence type="ECO:0000313" key="5">
    <source>
        <dbReference type="EMBL" id="TXF89042.1"/>
    </source>
</evidence>
<reference evidence="5 6" key="1">
    <citation type="submission" date="2019-08" db="EMBL/GenBank/DDBJ databases">
        <title>Lewinella sp. strain SSH13 Genome sequencing and assembly.</title>
        <authorList>
            <person name="Kim I."/>
        </authorList>
    </citation>
    <scope>NUCLEOTIDE SEQUENCE [LARGE SCALE GENOMIC DNA]</scope>
    <source>
        <strain evidence="5 6">SSH13</strain>
    </source>
</reference>
<evidence type="ECO:0000256" key="2">
    <source>
        <dbReference type="ARBA" id="ARBA00023125"/>
    </source>
</evidence>
<keyword evidence="2" id="KW-0238">DNA-binding</keyword>
<dbReference type="PANTHER" id="PTHR43280:SF2">
    <property type="entry name" value="HTH-TYPE TRANSCRIPTIONAL REGULATOR EXSA"/>
    <property type="match status" value="1"/>
</dbReference>
<dbReference type="InterPro" id="IPR018062">
    <property type="entry name" value="HTH_AraC-typ_CS"/>
</dbReference>
<keyword evidence="3" id="KW-0804">Transcription</keyword>
<dbReference type="Pfam" id="PF12833">
    <property type="entry name" value="HTH_18"/>
    <property type="match status" value="1"/>
</dbReference>
<proteinExistence type="predicted"/>
<dbReference type="Pfam" id="PF22200">
    <property type="entry name" value="ExsA_N"/>
    <property type="match status" value="1"/>
</dbReference>
<dbReference type="PROSITE" id="PS00041">
    <property type="entry name" value="HTH_ARAC_FAMILY_1"/>
    <property type="match status" value="1"/>
</dbReference>
<keyword evidence="6" id="KW-1185">Reference proteome</keyword>
<dbReference type="InterPro" id="IPR054015">
    <property type="entry name" value="ExsA-like_N"/>
</dbReference>
<dbReference type="EMBL" id="VOXD01000017">
    <property type="protein sequence ID" value="TXF89042.1"/>
    <property type="molecule type" value="Genomic_DNA"/>
</dbReference>
<dbReference type="RefSeq" id="WP_147931028.1">
    <property type="nucleotide sequence ID" value="NZ_VOXD01000017.1"/>
</dbReference>